<dbReference type="InterPro" id="IPR022383">
    <property type="entry name" value="Lactate/malate_DH_C"/>
</dbReference>
<comment type="catalytic activity">
    <reaction evidence="4">
        <text>(S)-malate + NAD(+) = oxaloacetate + NADH + H(+)</text>
        <dbReference type="Rhea" id="RHEA:21432"/>
        <dbReference type="ChEBI" id="CHEBI:15378"/>
        <dbReference type="ChEBI" id="CHEBI:15589"/>
        <dbReference type="ChEBI" id="CHEBI:16452"/>
        <dbReference type="ChEBI" id="CHEBI:57540"/>
        <dbReference type="ChEBI" id="CHEBI:57945"/>
        <dbReference type="EC" id="1.1.1.37"/>
    </reaction>
</comment>
<feature type="domain" description="Lactate/malate dehydrogenase N-terminal" evidence="8">
    <location>
        <begin position="7"/>
        <end position="145"/>
    </location>
</feature>
<feature type="binding site" evidence="4 7">
    <location>
        <begin position="12"/>
        <end position="17"/>
    </location>
    <ligand>
        <name>NAD(+)</name>
        <dbReference type="ChEBI" id="CHEBI:57540"/>
    </ligand>
</feature>
<feature type="binding site" evidence="4 7">
    <location>
        <begin position="121"/>
        <end position="123"/>
    </location>
    <ligand>
        <name>NAD(+)</name>
        <dbReference type="ChEBI" id="CHEBI:57540"/>
    </ligand>
</feature>
<feature type="domain" description="Lactate/malate dehydrogenase C-terminal" evidence="9">
    <location>
        <begin position="150"/>
        <end position="308"/>
    </location>
</feature>
<dbReference type="Proteomes" id="UP000184076">
    <property type="component" value="Unassembled WGS sequence"/>
</dbReference>
<evidence type="ECO:0000313" key="11">
    <source>
        <dbReference type="Proteomes" id="UP000184076"/>
    </source>
</evidence>
<evidence type="ECO:0000259" key="8">
    <source>
        <dbReference type="Pfam" id="PF00056"/>
    </source>
</evidence>
<dbReference type="GO" id="GO:0006099">
    <property type="term" value="P:tricarboxylic acid cycle"/>
    <property type="evidence" value="ECO:0007669"/>
    <property type="project" value="UniProtKB-UniRule"/>
</dbReference>
<dbReference type="FunFam" id="3.90.110.10:FF:000004">
    <property type="entry name" value="Malate dehydrogenase"/>
    <property type="match status" value="1"/>
</dbReference>
<name>A0A1M4STZ6_9BACT</name>
<dbReference type="InterPro" id="IPR036291">
    <property type="entry name" value="NAD(P)-bd_dom_sf"/>
</dbReference>
<comment type="function">
    <text evidence="4">Catalyzes the reversible oxidation of malate to oxaloacetate.</text>
</comment>
<feature type="active site" description="Proton acceptor" evidence="4 5">
    <location>
        <position position="178"/>
    </location>
</feature>
<dbReference type="EMBL" id="FQVB01000003">
    <property type="protein sequence ID" value="SHE35648.1"/>
    <property type="molecule type" value="Genomic_DNA"/>
</dbReference>
<feature type="binding site" evidence="4 7">
    <location>
        <position position="98"/>
    </location>
    <ligand>
        <name>NAD(+)</name>
        <dbReference type="ChEBI" id="CHEBI:57540"/>
    </ligand>
</feature>
<evidence type="ECO:0000256" key="7">
    <source>
        <dbReference type="PIRSR" id="PIRSR000102-3"/>
    </source>
</evidence>
<dbReference type="PANTHER" id="PTHR43128">
    <property type="entry name" value="L-2-HYDROXYCARBOXYLATE DEHYDROGENASE (NAD(P)(+))"/>
    <property type="match status" value="1"/>
</dbReference>
<evidence type="ECO:0000256" key="5">
    <source>
        <dbReference type="PIRSR" id="PIRSR000102-1"/>
    </source>
</evidence>
<evidence type="ECO:0000256" key="3">
    <source>
        <dbReference type="ARBA" id="ARBA00023027"/>
    </source>
</evidence>
<keyword evidence="11" id="KW-1185">Reference proteome</keyword>
<dbReference type="InterPro" id="IPR011275">
    <property type="entry name" value="Malate_DH_type3"/>
</dbReference>
<evidence type="ECO:0000256" key="2">
    <source>
        <dbReference type="ARBA" id="ARBA00023002"/>
    </source>
</evidence>
<evidence type="ECO:0000259" key="9">
    <source>
        <dbReference type="Pfam" id="PF02866"/>
    </source>
</evidence>
<dbReference type="NCBIfam" id="NF004863">
    <property type="entry name" value="PRK06223.1"/>
    <property type="match status" value="1"/>
</dbReference>
<sequence>MSMKRKKITVVGAGFVGATAAHWAAAKELGDVCLIDIVEGMPQGKALDLMEASPVEGFDAHIIGTNDYADTADSDIVIITAGLPRKPGMSRDDLLAKNTEIVKSVTEQVAKYSPDAFLIIVSNPLDAMVYVAHKVSGFPTNRVMGMAGVLDAARFRTFIAMELNVSVEDVTAFVLGGHGDTMVPLPRYSTVAGIPLPDLLPPEKIEALVERTRNGGAEIVNLLKTGSAFFAPSASAVQMAESILKDKKRILPCAAYCDKEYGVGGYFVGVPVKLGAGGVEQVIEIKLLPEEKEAFQKSVDAVKNLVKKINV</sequence>
<dbReference type="InterPro" id="IPR001236">
    <property type="entry name" value="Lactate/malate_DH_N"/>
</dbReference>
<dbReference type="PANTHER" id="PTHR43128:SF16">
    <property type="entry name" value="L-LACTATE DEHYDROGENASE"/>
    <property type="match status" value="1"/>
</dbReference>
<dbReference type="GO" id="GO:0006089">
    <property type="term" value="P:lactate metabolic process"/>
    <property type="evidence" value="ECO:0007669"/>
    <property type="project" value="TreeGrafter"/>
</dbReference>
<gene>
    <name evidence="4" type="primary">mdh</name>
    <name evidence="10" type="ORF">SAMN02745206_00184</name>
</gene>
<dbReference type="InterPro" id="IPR015955">
    <property type="entry name" value="Lactate_DH/Glyco_Ohase_4_C"/>
</dbReference>
<evidence type="ECO:0000256" key="4">
    <source>
        <dbReference type="HAMAP-Rule" id="MF_00487"/>
    </source>
</evidence>
<evidence type="ECO:0000256" key="1">
    <source>
        <dbReference type="ARBA" id="ARBA00022532"/>
    </source>
</evidence>
<dbReference type="HAMAP" id="MF_00487">
    <property type="entry name" value="Malate_dehydrog_3"/>
    <property type="match status" value="1"/>
</dbReference>
<dbReference type="CDD" id="cd01339">
    <property type="entry name" value="LDH-like_MDH"/>
    <property type="match status" value="1"/>
</dbReference>
<dbReference type="GO" id="GO:0030060">
    <property type="term" value="F:L-malate dehydrogenase (NAD+) activity"/>
    <property type="evidence" value="ECO:0007669"/>
    <property type="project" value="UniProtKB-UniRule"/>
</dbReference>
<dbReference type="AlphaFoldDB" id="A0A1M4STZ6"/>
<keyword evidence="3 4" id="KW-0520">NAD</keyword>
<dbReference type="GO" id="GO:0004459">
    <property type="term" value="F:L-lactate dehydrogenase (NAD+) activity"/>
    <property type="evidence" value="ECO:0007669"/>
    <property type="project" value="TreeGrafter"/>
</dbReference>
<dbReference type="FunFam" id="3.40.50.720:FF:000018">
    <property type="entry name" value="Malate dehydrogenase"/>
    <property type="match status" value="1"/>
</dbReference>
<evidence type="ECO:0000313" key="10">
    <source>
        <dbReference type="EMBL" id="SHE35648.1"/>
    </source>
</evidence>
<dbReference type="EC" id="1.1.1.37" evidence="4"/>
<organism evidence="10 11">
    <name type="scientific">Desulfacinum infernum DSM 9756</name>
    <dbReference type="NCBI Taxonomy" id="1121391"/>
    <lineage>
        <taxon>Bacteria</taxon>
        <taxon>Pseudomonadati</taxon>
        <taxon>Thermodesulfobacteriota</taxon>
        <taxon>Syntrophobacteria</taxon>
        <taxon>Syntrophobacterales</taxon>
        <taxon>Syntrophobacteraceae</taxon>
        <taxon>Desulfacinum</taxon>
    </lineage>
</organism>
<dbReference type="Pfam" id="PF00056">
    <property type="entry name" value="Ldh_1_N"/>
    <property type="match status" value="1"/>
</dbReference>
<feature type="binding site" evidence="4 6">
    <location>
        <position position="123"/>
    </location>
    <ligand>
        <name>substrate</name>
    </ligand>
</feature>
<keyword evidence="2 4" id="KW-0560">Oxidoreductase</keyword>
<keyword evidence="1 4" id="KW-0816">Tricarboxylic acid cycle</keyword>
<dbReference type="Gene3D" id="3.90.110.10">
    <property type="entry name" value="Lactate dehydrogenase/glycoside hydrolase, family 4, C-terminal"/>
    <property type="match status" value="1"/>
</dbReference>
<feature type="binding site" evidence="4 6">
    <location>
        <position position="154"/>
    </location>
    <ligand>
        <name>substrate</name>
    </ligand>
</feature>
<dbReference type="SUPFAM" id="SSF51735">
    <property type="entry name" value="NAD(P)-binding Rossmann-fold domains"/>
    <property type="match status" value="1"/>
</dbReference>
<dbReference type="Pfam" id="PF02866">
    <property type="entry name" value="Ldh_1_C"/>
    <property type="match status" value="1"/>
</dbReference>
<feature type="binding site" evidence="4 7">
    <location>
        <position position="36"/>
    </location>
    <ligand>
        <name>NAD(+)</name>
        <dbReference type="ChEBI" id="CHEBI:57540"/>
    </ligand>
</feature>
<accession>A0A1M4STZ6</accession>
<dbReference type="NCBIfam" id="TIGR01763">
    <property type="entry name" value="MalateDH_bact"/>
    <property type="match status" value="1"/>
</dbReference>
<proteinExistence type="inferred from homology"/>
<comment type="similarity">
    <text evidence="4">Belongs to the LDH/MDH superfamily. MDH type 3 family.</text>
</comment>
<protein>
    <recommendedName>
        <fullName evidence="4">Malate dehydrogenase</fullName>
        <ecNumber evidence="4">1.1.1.37</ecNumber>
    </recommendedName>
</protein>
<feature type="binding site" evidence="4 6">
    <location>
        <position position="85"/>
    </location>
    <ligand>
        <name>substrate</name>
    </ligand>
</feature>
<dbReference type="InterPro" id="IPR001557">
    <property type="entry name" value="L-lactate/malate_DH"/>
</dbReference>
<dbReference type="SUPFAM" id="SSF56327">
    <property type="entry name" value="LDH C-terminal domain-like"/>
    <property type="match status" value="1"/>
</dbReference>
<reference evidence="11" key="1">
    <citation type="submission" date="2016-11" db="EMBL/GenBank/DDBJ databases">
        <authorList>
            <person name="Varghese N."/>
            <person name="Submissions S."/>
        </authorList>
    </citation>
    <scope>NUCLEOTIDE SEQUENCE [LARGE SCALE GENOMIC DNA]</scope>
    <source>
        <strain evidence="11">DSM 9756</strain>
    </source>
</reference>
<dbReference type="PRINTS" id="PR00086">
    <property type="entry name" value="LLDHDRGNASE"/>
</dbReference>
<dbReference type="PIRSF" id="PIRSF000102">
    <property type="entry name" value="Lac_mal_DH"/>
    <property type="match status" value="1"/>
</dbReference>
<dbReference type="Gene3D" id="3.40.50.720">
    <property type="entry name" value="NAD(P)-binding Rossmann-like Domain"/>
    <property type="match status" value="1"/>
</dbReference>
<feature type="binding site" evidence="4 6">
    <location>
        <position position="91"/>
    </location>
    <ligand>
        <name>substrate</name>
    </ligand>
</feature>
<evidence type="ECO:0000256" key="6">
    <source>
        <dbReference type="PIRSR" id="PIRSR000102-2"/>
    </source>
</evidence>
<dbReference type="STRING" id="1121391.SAMN02745206_00184"/>